<evidence type="ECO:0000256" key="12">
    <source>
        <dbReference type="ARBA" id="ARBA00023002"/>
    </source>
</evidence>
<dbReference type="InterPro" id="IPR016166">
    <property type="entry name" value="FAD-bd_PCMH"/>
</dbReference>
<organism evidence="18 19">
    <name type="scientific">Candidatus Cerribacteria bacterium 'Amazon FNV 2010 28 9'</name>
    <dbReference type="NCBI Taxonomy" id="2081795"/>
    <lineage>
        <taxon>Bacteria</taxon>
        <taxon>Candidatus Cerribacteria</taxon>
    </lineage>
</organism>
<keyword evidence="9 16" id="KW-0521">NADP</keyword>
<evidence type="ECO:0000256" key="11">
    <source>
        <dbReference type="ARBA" id="ARBA00022984"/>
    </source>
</evidence>
<evidence type="ECO:0000256" key="2">
    <source>
        <dbReference type="ARBA" id="ARBA00003921"/>
    </source>
</evidence>
<evidence type="ECO:0000256" key="4">
    <source>
        <dbReference type="ARBA" id="ARBA00004752"/>
    </source>
</evidence>
<comment type="subcellular location">
    <subcellularLocation>
        <location evidence="3 16">Cytoplasm</location>
    </subcellularLocation>
</comment>
<evidence type="ECO:0000256" key="13">
    <source>
        <dbReference type="ARBA" id="ARBA00023306"/>
    </source>
</evidence>
<comment type="pathway">
    <text evidence="4 16">Cell wall biogenesis; peptidoglycan biosynthesis.</text>
</comment>
<dbReference type="GO" id="GO:0005829">
    <property type="term" value="C:cytosol"/>
    <property type="evidence" value="ECO:0007669"/>
    <property type="project" value="TreeGrafter"/>
</dbReference>
<dbReference type="Proteomes" id="UP000246104">
    <property type="component" value="Unassembled WGS sequence"/>
</dbReference>
<evidence type="ECO:0000256" key="5">
    <source>
        <dbReference type="ARBA" id="ARBA00022490"/>
    </source>
</evidence>
<dbReference type="SUPFAM" id="SSF56176">
    <property type="entry name" value="FAD-binding/transporter-associated domain-like"/>
    <property type="match status" value="1"/>
</dbReference>
<evidence type="ECO:0000313" key="18">
    <source>
        <dbReference type="EMBL" id="PWU23962.1"/>
    </source>
</evidence>
<dbReference type="InterPro" id="IPR036635">
    <property type="entry name" value="MurB_C_sf"/>
</dbReference>
<evidence type="ECO:0000259" key="17">
    <source>
        <dbReference type="PROSITE" id="PS51387"/>
    </source>
</evidence>
<dbReference type="InterPro" id="IPR016167">
    <property type="entry name" value="FAD-bd_PCMH_sub1"/>
</dbReference>
<sequence length="333" mass="36860">MLDTQIQALCDRFPDLSWKQQEVLAPYTFMKVGGPSSLFVEIRTVEELFSVTSFCFLQHIPFRILGGASNVIIADEGLDCLVIHNLTSEITVSPKGDRTYEVTTDSGVITALLANRTMEQGLSGLEYFVGVPGTIGGAVVNNSHFTAQDLIGNAVSAVEVCSIDGKRETLAVEHLKFDYDYSIFHERKDVVLRVTFQLKKDNIENIRERVKAAALKRTQTQPIGIPSSGCMYRNPIITLDQLISIKRKISIPEHAYHSRTDGSIQIAAGFLIDRAGLKGERVGDVQVSEKHATYMINVGKATAHDIEALCARVESKVLETFGVQLEHEVFFLK</sequence>
<keyword evidence="5 16" id="KW-0963">Cytoplasm</keyword>
<dbReference type="NCBIfam" id="TIGR00179">
    <property type="entry name" value="murB"/>
    <property type="match status" value="1"/>
</dbReference>
<dbReference type="Gene3D" id="3.30.465.10">
    <property type="match status" value="1"/>
</dbReference>
<dbReference type="PROSITE" id="PS51387">
    <property type="entry name" value="FAD_PCMH"/>
    <property type="match status" value="1"/>
</dbReference>
<comment type="caution">
    <text evidence="16">Lacks conserved residue(s) required for the propagation of feature annotation.</text>
</comment>
<dbReference type="Gene3D" id="3.90.78.10">
    <property type="entry name" value="UDP-N-acetylenolpyruvoylglucosamine reductase, C-terminal domain"/>
    <property type="match status" value="1"/>
</dbReference>
<reference evidence="18 19" key="1">
    <citation type="submission" date="2018-02" db="EMBL/GenBank/DDBJ databases">
        <title>Genomic Reconstructions from Amazon Rainforest and Pasture Soil Reveal Novel Insights into the Physiology of Candidate Phyla in Tropical Sites.</title>
        <authorList>
            <person name="Kroeger M.E."/>
            <person name="Delmont T."/>
            <person name="Eren A.M."/>
            <person name="Guo J."/>
            <person name="Meyer K.M."/>
            <person name="Khan K."/>
            <person name="Rodrigues J.L.M."/>
            <person name="Bohannan B.J.M."/>
            <person name="Tringe S."/>
            <person name="Borges C.D."/>
            <person name="Tiedje J."/>
            <person name="Tsai S.M."/>
            <person name="Nusslein K."/>
        </authorList>
    </citation>
    <scope>NUCLEOTIDE SEQUENCE [LARGE SCALE GENOMIC DNA]</scope>
    <source>
        <strain evidence="18">Amazon FNV 2010 28 9</strain>
    </source>
</reference>
<gene>
    <name evidence="16 18" type="primary">murB</name>
    <name evidence="18" type="ORF">C5B42_01220</name>
</gene>
<evidence type="ECO:0000256" key="1">
    <source>
        <dbReference type="ARBA" id="ARBA00001974"/>
    </source>
</evidence>
<keyword evidence="6 16" id="KW-0132">Cell division</keyword>
<evidence type="ECO:0000256" key="8">
    <source>
        <dbReference type="ARBA" id="ARBA00022827"/>
    </source>
</evidence>
<evidence type="ECO:0000256" key="3">
    <source>
        <dbReference type="ARBA" id="ARBA00004496"/>
    </source>
</evidence>
<proteinExistence type="inferred from homology"/>
<dbReference type="PANTHER" id="PTHR21071">
    <property type="entry name" value="UDP-N-ACETYLENOLPYRUVOYLGLUCOSAMINE REDUCTASE"/>
    <property type="match status" value="1"/>
</dbReference>
<evidence type="ECO:0000256" key="14">
    <source>
        <dbReference type="ARBA" id="ARBA00023316"/>
    </source>
</evidence>
<dbReference type="Gene3D" id="3.30.43.10">
    <property type="entry name" value="Uridine Diphospho-n-acetylenolpyruvylglucosamine Reductase, domain 2"/>
    <property type="match status" value="1"/>
</dbReference>
<feature type="active site" evidence="16">
    <location>
        <position position="328"/>
    </location>
</feature>
<dbReference type="Pfam" id="PF02873">
    <property type="entry name" value="MurB_C"/>
    <property type="match status" value="1"/>
</dbReference>
<keyword evidence="10 16" id="KW-0133">Cell shape</keyword>
<dbReference type="GO" id="GO:0071949">
    <property type="term" value="F:FAD binding"/>
    <property type="evidence" value="ECO:0007669"/>
    <property type="project" value="InterPro"/>
</dbReference>
<dbReference type="EC" id="1.3.1.98" evidence="16"/>
<evidence type="ECO:0000256" key="10">
    <source>
        <dbReference type="ARBA" id="ARBA00022960"/>
    </source>
</evidence>
<keyword evidence="13 16" id="KW-0131">Cell cycle</keyword>
<evidence type="ECO:0000313" key="19">
    <source>
        <dbReference type="Proteomes" id="UP000246104"/>
    </source>
</evidence>
<dbReference type="GO" id="GO:0009252">
    <property type="term" value="P:peptidoglycan biosynthetic process"/>
    <property type="evidence" value="ECO:0007669"/>
    <property type="project" value="UniProtKB-UniRule"/>
</dbReference>
<dbReference type="Pfam" id="PF01565">
    <property type="entry name" value="FAD_binding_4"/>
    <property type="match status" value="1"/>
</dbReference>
<keyword evidence="7 16" id="KW-0285">Flavoprotein</keyword>
<protein>
    <recommendedName>
        <fullName evidence="16">UDP-N-acetylenolpyruvoylglucosamine reductase</fullName>
        <ecNumber evidence="16">1.3.1.98</ecNumber>
    </recommendedName>
    <alternativeName>
        <fullName evidence="16">UDP-N-acetylmuramate dehydrogenase</fullName>
    </alternativeName>
</protein>
<comment type="caution">
    <text evidence="18">The sequence shown here is derived from an EMBL/GenBank/DDBJ whole genome shotgun (WGS) entry which is preliminary data.</text>
</comment>
<dbReference type="GO" id="GO:0008360">
    <property type="term" value="P:regulation of cell shape"/>
    <property type="evidence" value="ECO:0007669"/>
    <property type="project" value="UniProtKB-KW"/>
</dbReference>
<evidence type="ECO:0000256" key="7">
    <source>
        <dbReference type="ARBA" id="ARBA00022630"/>
    </source>
</evidence>
<comment type="function">
    <text evidence="2 16">Cell wall formation.</text>
</comment>
<evidence type="ECO:0000256" key="15">
    <source>
        <dbReference type="ARBA" id="ARBA00048914"/>
    </source>
</evidence>
<dbReference type="InterPro" id="IPR011601">
    <property type="entry name" value="MurB_C"/>
</dbReference>
<evidence type="ECO:0000256" key="6">
    <source>
        <dbReference type="ARBA" id="ARBA00022618"/>
    </source>
</evidence>
<evidence type="ECO:0000256" key="9">
    <source>
        <dbReference type="ARBA" id="ARBA00022857"/>
    </source>
</evidence>
<keyword evidence="12 16" id="KW-0560">Oxidoreductase</keyword>
<accession>A0A317JQP3</accession>
<dbReference type="PANTHER" id="PTHR21071:SF4">
    <property type="entry name" value="UDP-N-ACETYLENOLPYRUVOYLGLUCOSAMINE REDUCTASE"/>
    <property type="match status" value="1"/>
</dbReference>
<dbReference type="SUPFAM" id="SSF56194">
    <property type="entry name" value="Uridine diphospho-N-Acetylenolpyruvylglucosamine reductase, MurB, C-terminal domain"/>
    <property type="match status" value="1"/>
</dbReference>
<dbReference type="EMBL" id="PSRQ01000017">
    <property type="protein sequence ID" value="PWU23962.1"/>
    <property type="molecule type" value="Genomic_DNA"/>
</dbReference>
<dbReference type="UniPathway" id="UPA00219"/>
<dbReference type="GO" id="GO:0071555">
    <property type="term" value="P:cell wall organization"/>
    <property type="evidence" value="ECO:0007669"/>
    <property type="project" value="UniProtKB-KW"/>
</dbReference>
<feature type="active site" description="Proton donor" evidence="16">
    <location>
        <position position="230"/>
    </location>
</feature>
<dbReference type="InterPro" id="IPR006094">
    <property type="entry name" value="Oxid_FAD_bind_N"/>
</dbReference>
<dbReference type="AlphaFoldDB" id="A0A317JQP3"/>
<dbReference type="HAMAP" id="MF_00037">
    <property type="entry name" value="MurB"/>
    <property type="match status" value="1"/>
</dbReference>
<keyword evidence="14 16" id="KW-0961">Cell wall biogenesis/degradation</keyword>
<dbReference type="GO" id="GO:0008762">
    <property type="term" value="F:UDP-N-acetylmuramate dehydrogenase activity"/>
    <property type="evidence" value="ECO:0007669"/>
    <property type="project" value="UniProtKB-UniRule"/>
</dbReference>
<evidence type="ECO:0000256" key="16">
    <source>
        <dbReference type="HAMAP-Rule" id="MF_00037"/>
    </source>
</evidence>
<name>A0A317JQP3_9BACT</name>
<dbReference type="InterPro" id="IPR003170">
    <property type="entry name" value="MurB"/>
</dbReference>
<keyword evidence="8 16" id="KW-0274">FAD</keyword>
<feature type="domain" description="FAD-binding PCMH-type" evidence="17">
    <location>
        <begin position="32"/>
        <end position="201"/>
    </location>
</feature>
<dbReference type="InterPro" id="IPR036318">
    <property type="entry name" value="FAD-bd_PCMH-like_sf"/>
</dbReference>
<comment type="catalytic activity">
    <reaction evidence="15 16">
        <text>UDP-N-acetyl-alpha-D-muramate + NADP(+) = UDP-N-acetyl-3-O-(1-carboxyvinyl)-alpha-D-glucosamine + NADPH + H(+)</text>
        <dbReference type="Rhea" id="RHEA:12248"/>
        <dbReference type="ChEBI" id="CHEBI:15378"/>
        <dbReference type="ChEBI" id="CHEBI:57783"/>
        <dbReference type="ChEBI" id="CHEBI:58349"/>
        <dbReference type="ChEBI" id="CHEBI:68483"/>
        <dbReference type="ChEBI" id="CHEBI:70757"/>
        <dbReference type="EC" id="1.3.1.98"/>
    </reaction>
</comment>
<comment type="cofactor">
    <cofactor evidence="1 16">
        <name>FAD</name>
        <dbReference type="ChEBI" id="CHEBI:57692"/>
    </cofactor>
</comment>
<comment type="similarity">
    <text evidence="16">Belongs to the MurB family.</text>
</comment>
<keyword evidence="11 16" id="KW-0573">Peptidoglycan synthesis</keyword>
<dbReference type="InterPro" id="IPR016169">
    <property type="entry name" value="FAD-bd_PCMH_sub2"/>
</dbReference>
<dbReference type="GO" id="GO:0051301">
    <property type="term" value="P:cell division"/>
    <property type="evidence" value="ECO:0007669"/>
    <property type="project" value="UniProtKB-KW"/>
</dbReference>